<dbReference type="WBParaSite" id="Hba_00675">
    <property type="protein sequence ID" value="Hba_00675"/>
    <property type="gene ID" value="Hba_00675"/>
</dbReference>
<keyword evidence="1" id="KW-1185">Reference proteome</keyword>
<dbReference type="Proteomes" id="UP000095283">
    <property type="component" value="Unplaced"/>
</dbReference>
<proteinExistence type="predicted"/>
<accession>A0A1I7W7R2</accession>
<evidence type="ECO:0000313" key="2">
    <source>
        <dbReference type="WBParaSite" id="Hba_00675"/>
    </source>
</evidence>
<reference evidence="2" key="1">
    <citation type="submission" date="2016-11" db="UniProtKB">
        <authorList>
            <consortium name="WormBaseParasite"/>
        </authorList>
    </citation>
    <scope>IDENTIFICATION</scope>
</reference>
<sequence>MYSVNLILKISSLNWQQRHQHIRRVIDNLPPDVRRFLPPPPPPLGFEHLSPETKQRLIAIHDNRNLGHIERFKKIKVGELINDLPPEIRSKFPPSTPLFD</sequence>
<organism evidence="1 2">
    <name type="scientific">Heterorhabditis bacteriophora</name>
    <name type="common">Entomopathogenic nematode worm</name>
    <dbReference type="NCBI Taxonomy" id="37862"/>
    <lineage>
        <taxon>Eukaryota</taxon>
        <taxon>Metazoa</taxon>
        <taxon>Ecdysozoa</taxon>
        <taxon>Nematoda</taxon>
        <taxon>Chromadorea</taxon>
        <taxon>Rhabditida</taxon>
        <taxon>Rhabditina</taxon>
        <taxon>Rhabditomorpha</taxon>
        <taxon>Strongyloidea</taxon>
        <taxon>Heterorhabditidae</taxon>
        <taxon>Heterorhabditis</taxon>
    </lineage>
</organism>
<protein>
    <submittedName>
        <fullName evidence="2">Uncharacterized protein</fullName>
    </submittedName>
</protein>
<evidence type="ECO:0000313" key="1">
    <source>
        <dbReference type="Proteomes" id="UP000095283"/>
    </source>
</evidence>
<dbReference type="AlphaFoldDB" id="A0A1I7W7R2"/>
<name>A0A1I7W7R2_HETBA</name>